<dbReference type="WBParaSite" id="Gr19_v10_g7408.t2">
    <property type="protein sequence ID" value="Gr19_v10_g7408.t2"/>
    <property type="gene ID" value="Gr19_v10_g7408"/>
</dbReference>
<dbReference type="InterPro" id="IPR000387">
    <property type="entry name" value="Tyr_Pase_dom"/>
</dbReference>
<evidence type="ECO:0000256" key="1">
    <source>
        <dbReference type="ARBA" id="ARBA00004245"/>
    </source>
</evidence>
<reference evidence="13" key="1">
    <citation type="submission" date="2022-11" db="UniProtKB">
        <authorList>
            <consortium name="WormBaseParasite"/>
        </authorList>
    </citation>
    <scope>IDENTIFICATION</scope>
</reference>
<protein>
    <recommendedName>
        <fullName evidence="3">protein-tyrosine-phosphatase</fullName>
        <ecNumber evidence="3">3.1.3.48</ecNumber>
    </recommendedName>
</protein>
<name>A0A914I6P9_GLORO</name>
<feature type="region of interest" description="Disordered" evidence="8">
    <location>
        <begin position="1000"/>
        <end position="1032"/>
    </location>
</feature>
<feature type="region of interest" description="Disordered" evidence="8">
    <location>
        <begin position="701"/>
        <end position="757"/>
    </location>
</feature>
<feature type="domain" description="Tyrosine specific protein phosphatases" evidence="10">
    <location>
        <begin position="1014"/>
        <end position="1090"/>
    </location>
</feature>
<dbReference type="InterPro" id="IPR035963">
    <property type="entry name" value="FERM_2"/>
</dbReference>
<feature type="region of interest" description="Disordered" evidence="8">
    <location>
        <begin position="535"/>
        <end position="562"/>
    </location>
</feature>
<dbReference type="SUPFAM" id="SSF52799">
    <property type="entry name" value="(Phosphotyrosine protein) phosphatases II"/>
    <property type="match status" value="1"/>
</dbReference>
<dbReference type="InterPro" id="IPR019748">
    <property type="entry name" value="FERM_central"/>
</dbReference>
<organism evidence="12 13">
    <name type="scientific">Globodera rostochiensis</name>
    <name type="common">Golden nematode worm</name>
    <name type="synonym">Heterodera rostochiensis</name>
    <dbReference type="NCBI Taxonomy" id="31243"/>
    <lineage>
        <taxon>Eukaryota</taxon>
        <taxon>Metazoa</taxon>
        <taxon>Ecdysozoa</taxon>
        <taxon>Nematoda</taxon>
        <taxon>Chromadorea</taxon>
        <taxon>Rhabditida</taxon>
        <taxon>Tylenchina</taxon>
        <taxon>Tylenchomorpha</taxon>
        <taxon>Tylenchoidea</taxon>
        <taxon>Heteroderidae</taxon>
        <taxon>Heteroderinae</taxon>
        <taxon>Globodera</taxon>
    </lineage>
</organism>
<dbReference type="Gene3D" id="3.10.20.90">
    <property type="entry name" value="Phosphatidylinositol 3-kinase Catalytic Subunit, Chain A, domain 1"/>
    <property type="match status" value="1"/>
</dbReference>
<dbReference type="InterPro" id="IPR000299">
    <property type="entry name" value="FERM_domain"/>
</dbReference>
<feature type="compositionally biased region" description="Low complexity" evidence="8">
    <location>
        <begin position="1011"/>
        <end position="1027"/>
    </location>
</feature>
<dbReference type="Pfam" id="PF00102">
    <property type="entry name" value="Y_phosphatase"/>
    <property type="match status" value="2"/>
</dbReference>
<dbReference type="SUPFAM" id="SSF50729">
    <property type="entry name" value="PH domain-like"/>
    <property type="match status" value="1"/>
</dbReference>
<dbReference type="PROSITE" id="PS50056">
    <property type="entry name" value="TYR_PHOSPHATASE_2"/>
    <property type="match status" value="1"/>
</dbReference>
<comment type="subcellular location">
    <subcellularLocation>
        <location evidence="1">Cytoplasm</location>
        <location evidence="1">Cytoskeleton</location>
    </subcellularLocation>
</comment>
<sequence>MPLKLKLGRTSGRYELSEDIYILTILVGDQTIAQCTLTSHSTSADVFRFLAEKHCIKQPELFGLQYQMKATDTEKRMMRWVEPDKSIRRQLERWACRRGQKWAVNLAILHACANVFTLHDTVSRSVYYTLLKLDVLQDSKFATLELEKCINLAAYQLQIEFPNLNSPTLQHLKMLALLPQNMCRNPKFNNDETYAKILSAYEKLHTMQPAYAALLYIVEIQQCDGYGEELFQCKDGSSLEEVSLGYSLDFIFVRRPNGTGHKFRWDEVREIMANKRKVTIKCGDAGALVVFGFEDNEMARYVSTVLGWKWRHARVDAQQQKAARLSVQNLQGGMPSFSLLGSQLRRSTGNVNSVRPSSELNIGTANGGNAAGNGNAFLAPYAMVPSTSQPARTDSSSQSTVHSAQSCCVRPPVNVCCRSVSMGQVSAAVSVANAFLHPAHIPSPDKMSPTAPQLAVATTTAPTTITTTLAPLTAQTQQQQQTRQTSNSSQDSDWLRHEQREVLKKMLTEKRRLNKIGSSPEINTVGLSKGAAVAKCKRQQQQQHNGNAPGTPGPKNGSGRRLGGFALARKIFSSTPNLNSTTGGAGGGCRHQHQNQIVPAGNNGGVPLAASPLVPATSRIIQQHAITVPSTQAPPLPYYSPPPLHIHPTLHPNAFFVQQNGGGIPPPQLPSAPPPPLSALFSQGQLIDENGQQRAVIYPIPPEASPLIRPSNSPPALIGGGDENISRSSPKSNGTSSHSEAPLCVQSSLGSDGSAQQTKNYSVAVRAHNLHRNRGSKIYPYNDSRARLTATKANPDGYINASLLNVPVGKHTQLRYVVSQAPIAKTIEDFWQLVWETNARLIVMLVNPHQITKDDTVPSYIPKQAKEKLTVGEFFLRLKSVSPPMQMQFQSTTSFTLSKRGEARRTIWHLYCADFSEQGVPSSMETFIGLVDAVTSVKRHIENEAKRAAEQQRQQQSLVTKTNSNASKESSRSSSDASKRDRAQSAISENGWTKKLRFESSGNDVGKEQKQQQQSYSASSSSSAESSKTMREEPLTIIQCTDGSSESGLYLLAEVVIRCMESNAPFDIAQLLRDLRYQRMCLVKNASQYKFVYELASFYERKLRLV</sequence>
<dbReference type="SMART" id="SM00295">
    <property type="entry name" value="B41"/>
    <property type="match status" value="1"/>
</dbReference>
<dbReference type="InterPro" id="IPR003595">
    <property type="entry name" value="Tyr_Pase_cat"/>
</dbReference>
<keyword evidence="5" id="KW-0378">Hydrolase</keyword>
<evidence type="ECO:0000256" key="7">
    <source>
        <dbReference type="ARBA" id="ARBA00023212"/>
    </source>
</evidence>
<keyword evidence="12" id="KW-1185">Reference proteome</keyword>
<keyword evidence="4" id="KW-0963">Cytoplasm</keyword>
<feature type="compositionally biased region" description="Low complexity" evidence="8">
    <location>
        <begin position="474"/>
        <end position="485"/>
    </location>
</feature>
<dbReference type="InterPro" id="IPR019749">
    <property type="entry name" value="Band_41_domain"/>
</dbReference>
<dbReference type="PANTHER" id="PTHR45706:SF1">
    <property type="entry name" value="PEZ, ISOFORM A"/>
    <property type="match status" value="1"/>
</dbReference>
<dbReference type="CDD" id="cd14473">
    <property type="entry name" value="FERM_B-lobe"/>
    <property type="match status" value="1"/>
</dbReference>
<dbReference type="PANTHER" id="PTHR45706">
    <property type="entry name" value="TYROSINE-PROTEIN PHOSPHATASE"/>
    <property type="match status" value="1"/>
</dbReference>
<evidence type="ECO:0000259" key="10">
    <source>
        <dbReference type="PROSITE" id="PS50056"/>
    </source>
</evidence>
<feature type="region of interest" description="Disordered" evidence="8">
    <location>
        <begin position="474"/>
        <end position="495"/>
    </location>
</feature>
<dbReference type="GO" id="GO:0004725">
    <property type="term" value="F:protein tyrosine phosphatase activity"/>
    <property type="evidence" value="ECO:0007669"/>
    <property type="project" value="UniProtKB-EC"/>
</dbReference>
<feature type="compositionally biased region" description="Polar residues" evidence="8">
    <location>
        <begin position="726"/>
        <end position="757"/>
    </location>
</feature>
<feature type="compositionally biased region" description="Polar residues" evidence="8">
    <location>
        <begin position="539"/>
        <end position="548"/>
    </location>
</feature>
<feature type="domain" description="Tyrosine-protein phosphatase" evidence="9">
    <location>
        <begin position="762"/>
        <end position="1099"/>
    </location>
</feature>
<comment type="similarity">
    <text evidence="2">Belongs to the protein-tyrosine phosphatase family. Non-receptor class subfamily.</text>
</comment>
<evidence type="ECO:0000256" key="3">
    <source>
        <dbReference type="ARBA" id="ARBA00013064"/>
    </source>
</evidence>
<accession>A0A914I6P9</accession>
<dbReference type="Proteomes" id="UP000887572">
    <property type="component" value="Unplaced"/>
</dbReference>
<evidence type="ECO:0000259" key="11">
    <source>
        <dbReference type="PROSITE" id="PS50057"/>
    </source>
</evidence>
<feature type="domain" description="FERM" evidence="11">
    <location>
        <begin position="21"/>
        <end position="317"/>
    </location>
</feature>
<dbReference type="PROSITE" id="PS50055">
    <property type="entry name" value="TYR_PHOSPHATASE_PTP"/>
    <property type="match status" value="1"/>
</dbReference>
<feature type="region of interest" description="Disordered" evidence="8">
    <location>
        <begin position="945"/>
        <end position="986"/>
    </location>
</feature>
<evidence type="ECO:0000259" key="9">
    <source>
        <dbReference type="PROSITE" id="PS50055"/>
    </source>
</evidence>
<dbReference type="InterPro" id="IPR011993">
    <property type="entry name" value="PH-like_dom_sf"/>
</dbReference>
<evidence type="ECO:0000256" key="2">
    <source>
        <dbReference type="ARBA" id="ARBA00009649"/>
    </source>
</evidence>
<dbReference type="AlphaFoldDB" id="A0A914I6P9"/>
<dbReference type="GO" id="GO:0005856">
    <property type="term" value="C:cytoskeleton"/>
    <property type="evidence" value="ECO:0007669"/>
    <property type="project" value="UniProtKB-SubCell"/>
</dbReference>
<dbReference type="Pfam" id="PF00373">
    <property type="entry name" value="FERM_M"/>
    <property type="match status" value="1"/>
</dbReference>
<dbReference type="Gene3D" id="2.30.29.30">
    <property type="entry name" value="Pleckstrin-homology domain (PH domain)/Phosphotyrosine-binding domain (PTB)"/>
    <property type="match status" value="1"/>
</dbReference>
<keyword evidence="6" id="KW-0904">Protein phosphatase</keyword>
<dbReference type="InterPro" id="IPR000242">
    <property type="entry name" value="PTP_cat"/>
</dbReference>
<evidence type="ECO:0000313" key="13">
    <source>
        <dbReference type="WBParaSite" id="Gr19_v10_g7408.t2"/>
    </source>
</evidence>
<dbReference type="Pfam" id="PF09379">
    <property type="entry name" value="FERM_N"/>
    <property type="match status" value="1"/>
</dbReference>
<dbReference type="SMART" id="SM00404">
    <property type="entry name" value="PTPc_motif"/>
    <property type="match status" value="1"/>
</dbReference>
<dbReference type="PROSITE" id="PS50057">
    <property type="entry name" value="FERM_3"/>
    <property type="match status" value="1"/>
</dbReference>
<dbReference type="InterPro" id="IPR014352">
    <property type="entry name" value="FERM/acyl-CoA-bd_prot_sf"/>
</dbReference>
<proteinExistence type="inferred from homology"/>
<dbReference type="EC" id="3.1.3.48" evidence="3"/>
<evidence type="ECO:0000256" key="8">
    <source>
        <dbReference type="SAM" id="MobiDB-lite"/>
    </source>
</evidence>
<dbReference type="SMART" id="SM00194">
    <property type="entry name" value="PTPc"/>
    <property type="match status" value="1"/>
</dbReference>
<dbReference type="SUPFAM" id="SSF47031">
    <property type="entry name" value="Second domain of FERM"/>
    <property type="match status" value="1"/>
</dbReference>
<keyword evidence="7" id="KW-0206">Cytoskeleton</keyword>
<dbReference type="PRINTS" id="PR00700">
    <property type="entry name" value="PRTYPHPHTASE"/>
</dbReference>
<dbReference type="Gene3D" id="3.90.190.10">
    <property type="entry name" value="Protein tyrosine phosphatase superfamily"/>
    <property type="match status" value="1"/>
</dbReference>
<dbReference type="InterPro" id="IPR018979">
    <property type="entry name" value="FERM_N"/>
</dbReference>
<feature type="compositionally biased region" description="Low complexity" evidence="8">
    <location>
        <begin position="963"/>
        <end position="976"/>
    </location>
</feature>
<evidence type="ECO:0000256" key="6">
    <source>
        <dbReference type="ARBA" id="ARBA00022912"/>
    </source>
</evidence>
<evidence type="ECO:0000256" key="4">
    <source>
        <dbReference type="ARBA" id="ARBA00022490"/>
    </source>
</evidence>
<evidence type="ECO:0000313" key="12">
    <source>
        <dbReference type="Proteomes" id="UP000887572"/>
    </source>
</evidence>
<dbReference type="InterPro" id="IPR029021">
    <property type="entry name" value="Prot-tyrosine_phosphatase-like"/>
</dbReference>
<dbReference type="Gene3D" id="1.20.80.10">
    <property type="match status" value="1"/>
</dbReference>
<evidence type="ECO:0000256" key="5">
    <source>
        <dbReference type="ARBA" id="ARBA00022801"/>
    </source>
</evidence>